<feature type="chain" id="PRO_5037034045" evidence="5">
    <location>
        <begin position="26"/>
        <end position="378"/>
    </location>
</feature>
<comment type="subcellular location">
    <subcellularLocation>
        <location evidence="1">Cell envelope</location>
    </subcellularLocation>
</comment>
<dbReference type="Gene3D" id="2.40.420.20">
    <property type="match status" value="1"/>
</dbReference>
<comment type="caution">
    <text evidence="10">The sequence shown here is derived from an EMBL/GenBank/DDBJ whole genome shotgun (WGS) entry which is preliminary data.</text>
</comment>
<dbReference type="InterPro" id="IPR058627">
    <property type="entry name" value="MdtA-like_C"/>
</dbReference>
<reference evidence="10" key="1">
    <citation type="submission" date="2020-03" db="EMBL/GenBank/DDBJ databases">
        <title>Roseovarius gahaiensis sp. nov., isolated from Gahai Saline Lake, China.</title>
        <authorList>
            <person name="Sun X."/>
        </authorList>
    </citation>
    <scope>NUCLEOTIDE SEQUENCE</scope>
    <source>
        <strain evidence="10">GH877</strain>
    </source>
</reference>
<evidence type="ECO:0000256" key="3">
    <source>
        <dbReference type="SAM" id="Coils"/>
    </source>
</evidence>
<evidence type="ECO:0000256" key="5">
    <source>
        <dbReference type="SAM" id="SignalP"/>
    </source>
</evidence>
<evidence type="ECO:0000256" key="2">
    <source>
        <dbReference type="ARBA" id="ARBA00009477"/>
    </source>
</evidence>
<protein>
    <submittedName>
        <fullName evidence="10">Efflux RND transporter periplasmic adaptor subunit</fullName>
    </submittedName>
</protein>
<dbReference type="Pfam" id="PF25967">
    <property type="entry name" value="RND-MFP_C"/>
    <property type="match status" value="1"/>
</dbReference>
<dbReference type="FunFam" id="2.40.420.20:FF:000001">
    <property type="entry name" value="Efflux RND transporter periplasmic adaptor subunit"/>
    <property type="match status" value="1"/>
</dbReference>
<dbReference type="AlphaFoldDB" id="A0A967BCC8"/>
<keyword evidence="5" id="KW-0732">Signal</keyword>
<dbReference type="Gene3D" id="2.40.30.170">
    <property type="match status" value="1"/>
</dbReference>
<feature type="coiled-coil region" evidence="3">
    <location>
        <begin position="90"/>
        <end position="162"/>
    </location>
</feature>
<feature type="domain" description="Multidrug resistance protein MdtA-like alpha-helical hairpin" evidence="6">
    <location>
        <begin position="97"/>
        <end position="166"/>
    </location>
</feature>
<dbReference type="GO" id="GO:0022857">
    <property type="term" value="F:transmembrane transporter activity"/>
    <property type="evidence" value="ECO:0007669"/>
    <property type="project" value="InterPro"/>
</dbReference>
<gene>
    <name evidence="10" type="ORF">HAT86_04095</name>
</gene>
<dbReference type="Proteomes" id="UP000639775">
    <property type="component" value="Unassembled WGS sequence"/>
</dbReference>
<feature type="region of interest" description="Disordered" evidence="4">
    <location>
        <begin position="354"/>
        <end position="378"/>
    </location>
</feature>
<dbReference type="NCBIfam" id="TIGR01730">
    <property type="entry name" value="RND_mfp"/>
    <property type="match status" value="1"/>
</dbReference>
<feature type="signal peptide" evidence="5">
    <location>
        <begin position="1"/>
        <end position="25"/>
    </location>
</feature>
<keyword evidence="11" id="KW-1185">Reference proteome</keyword>
<evidence type="ECO:0000256" key="4">
    <source>
        <dbReference type="SAM" id="MobiDB-lite"/>
    </source>
</evidence>
<organism evidence="10 11">
    <name type="scientific">Roseovarius gahaiensis</name>
    <dbReference type="NCBI Taxonomy" id="2716691"/>
    <lineage>
        <taxon>Bacteria</taxon>
        <taxon>Pseudomonadati</taxon>
        <taxon>Pseudomonadota</taxon>
        <taxon>Alphaproteobacteria</taxon>
        <taxon>Rhodobacterales</taxon>
        <taxon>Roseobacteraceae</taxon>
        <taxon>Roseovarius</taxon>
    </lineage>
</organism>
<dbReference type="InterPro" id="IPR058626">
    <property type="entry name" value="MdtA-like_b-barrel"/>
</dbReference>
<dbReference type="InterPro" id="IPR058624">
    <property type="entry name" value="MdtA-like_HH"/>
</dbReference>
<evidence type="ECO:0000259" key="7">
    <source>
        <dbReference type="Pfam" id="PF25917"/>
    </source>
</evidence>
<feature type="domain" description="Multidrug resistance protein MdtA-like C-terminal permuted SH3" evidence="9">
    <location>
        <begin position="295"/>
        <end position="356"/>
    </location>
</feature>
<evidence type="ECO:0000256" key="1">
    <source>
        <dbReference type="ARBA" id="ARBA00004196"/>
    </source>
</evidence>
<dbReference type="GO" id="GO:0005886">
    <property type="term" value="C:plasma membrane"/>
    <property type="evidence" value="ECO:0007669"/>
    <property type="project" value="TreeGrafter"/>
</dbReference>
<evidence type="ECO:0000259" key="6">
    <source>
        <dbReference type="Pfam" id="PF25876"/>
    </source>
</evidence>
<dbReference type="PANTHER" id="PTHR30158:SF3">
    <property type="entry name" value="MULTIDRUG EFFLUX PUMP SUBUNIT ACRA-RELATED"/>
    <property type="match status" value="1"/>
</dbReference>
<dbReference type="RefSeq" id="WP_167193677.1">
    <property type="nucleotide sequence ID" value="NZ_JAAORB010000004.1"/>
</dbReference>
<dbReference type="PANTHER" id="PTHR30158">
    <property type="entry name" value="ACRA/E-RELATED COMPONENT OF DRUG EFFLUX TRANSPORTER"/>
    <property type="match status" value="1"/>
</dbReference>
<sequence length="378" mass="40362">MLSFSRPLVALAVLFSATVPGIAQQSDQPVAVTVVTVQPQTVTLTSTLPGRVAASAQAEVRPQVNGIITERVFTEGGEVQAGDPLYKIDAASYEAAVQQARASVAQAEAQLGAGRRDAERLIELQARNVASEQALDEAQAARDSAEAALELARAQLNASEIELSHTTIRARLSGRIGLSQTSPGALVTASQAQPMAVIRNIDPVYVDVTQSAAELLRWRRGETEEELAGADNTVRLTLADGSEYGETGRLQAAEPNVDPQTGVVTLRMQFDNPKTLLLPGMYVQVNMPVEVVDDVYLVPQEGVVRDRRGRPTAWVVNADNVIEDRALNILQDRASDWVVDTGLEPGDRVVVAGFQKAAPGDTVTPENRATPDDAGDDQ</sequence>
<dbReference type="SUPFAM" id="SSF111369">
    <property type="entry name" value="HlyD-like secretion proteins"/>
    <property type="match status" value="1"/>
</dbReference>
<evidence type="ECO:0000259" key="8">
    <source>
        <dbReference type="Pfam" id="PF25944"/>
    </source>
</evidence>
<proteinExistence type="inferred from homology"/>
<dbReference type="InterPro" id="IPR006143">
    <property type="entry name" value="RND_pump_MFP"/>
</dbReference>
<comment type="similarity">
    <text evidence="2">Belongs to the membrane fusion protein (MFP) (TC 8.A.1) family.</text>
</comment>
<dbReference type="Gene3D" id="1.10.287.470">
    <property type="entry name" value="Helix hairpin bin"/>
    <property type="match status" value="1"/>
</dbReference>
<evidence type="ECO:0000259" key="9">
    <source>
        <dbReference type="Pfam" id="PF25967"/>
    </source>
</evidence>
<dbReference type="Pfam" id="PF25917">
    <property type="entry name" value="BSH_RND"/>
    <property type="match status" value="1"/>
</dbReference>
<dbReference type="GO" id="GO:0030313">
    <property type="term" value="C:cell envelope"/>
    <property type="evidence" value="ECO:0007669"/>
    <property type="project" value="UniProtKB-SubCell"/>
</dbReference>
<dbReference type="Pfam" id="PF25944">
    <property type="entry name" value="Beta-barrel_RND"/>
    <property type="match status" value="1"/>
</dbReference>
<dbReference type="GO" id="GO:0046677">
    <property type="term" value="P:response to antibiotic"/>
    <property type="evidence" value="ECO:0007669"/>
    <property type="project" value="TreeGrafter"/>
</dbReference>
<feature type="domain" description="Multidrug resistance protein MdtA-like beta-barrel" evidence="8">
    <location>
        <begin position="203"/>
        <end position="289"/>
    </location>
</feature>
<accession>A0A967BCC8</accession>
<keyword evidence="3" id="KW-0175">Coiled coil</keyword>
<evidence type="ECO:0000313" key="11">
    <source>
        <dbReference type="Proteomes" id="UP000639775"/>
    </source>
</evidence>
<dbReference type="InterPro" id="IPR058625">
    <property type="entry name" value="MdtA-like_BSH"/>
</dbReference>
<name>A0A967BCC8_9RHOB</name>
<dbReference type="EMBL" id="JAAORB010000004">
    <property type="protein sequence ID" value="NHQ73649.1"/>
    <property type="molecule type" value="Genomic_DNA"/>
</dbReference>
<feature type="domain" description="Multidrug resistance protein MdtA-like barrel-sandwich hybrid" evidence="7">
    <location>
        <begin position="57"/>
        <end position="198"/>
    </location>
</feature>
<evidence type="ECO:0000313" key="10">
    <source>
        <dbReference type="EMBL" id="NHQ73649.1"/>
    </source>
</evidence>
<dbReference type="Gene3D" id="2.40.50.100">
    <property type="match status" value="1"/>
</dbReference>
<dbReference type="Pfam" id="PF25876">
    <property type="entry name" value="HH_MFP_RND"/>
    <property type="match status" value="1"/>
</dbReference>